<dbReference type="GO" id="GO:0005886">
    <property type="term" value="C:plasma membrane"/>
    <property type="evidence" value="ECO:0007669"/>
    <property type="project" value="UniProtKB-SubCell"/>
</dbReference>
<dbReference type="CDD" id="cd17394">
    <property type="entry name" value="MFS_FucP_like"/>
    <property type="match status" value="1"/>
</dbReference>
<dbReference type="PROSITE" id="PS50850">
    <property type="entry name" value="MFS"/>
    <property type="match status" value="1"/>
</dbReference>
<evidence type="ECO:0000313" key="8">
    <source>
        <dbReference type="EMBL" id="SMO66724.1"/>
    </source>
</evidence>
<dbReference type="SUPFAM" id="SSF103473">
    <property type="entry name" value="MFS general substrate transporter"/>
    <property type="match status" value="1"/>
</dbReference>
<dbReference type="InterPro" id="IPR050375">
    <property type="entry name" value="MFS_TsgA-like"/>
</dbReference>
<gene>
    <name evidence="8" type="ORF">SAMN06265218_108147</name>
</gene>
<feature type="domain" description="Major facilitator superfamily (MFS) profile" evidence="7">
    <location>
        <begin position="7"/>
        <end position="408"/>
    </location>
</feature>
<feature type="transmembrane region" description="Helical" evidence="6">
    <location>
        <begin position="228"/>
        <end position="249"/>
    </location>
</feature>
<keyword evidence="9" id="KW-1185">Reference proteome</keyword>
<evidence type="ECO:0000313" key="9">
    <source>
        <dbReference type="Proteomes" id="UP000317593"/>
    </source>
</evidence>
<dbReference type="PANTHER" id="PTHR43702:SF12">
    <property type="entry name" value="N-ACETYL GLUCOSAMINE TRANSPORTER NAGP"/>
    <property type="match status" value="1"/>
</dbReference>
<dbReference type="OrthoDB" id="3225787at2"/>
<dbReference type="Proteomes" id="UP000317593">
    <property type="component" value="Unassembled WGS sequence"/>
</dbReference>
<dbReference type="PANTHER" id="PTHR43702">
    <property type="entry name" value="L-FUCOSE-PROTON SYMPORTER"/>
    <property type="match status" value="1"/>
</dbReference>
<feature type="transmembrane region" description="Helical" evidence="6">
    <location>
        <begin position="7"/>
        <end position="29"/>
    </location>
</feature>
<name>A0A521D4X0_9BACT</name>
<sequence length="421" mass="46223">MKRNYYLVALILLTFFVISFLTNIIGPLIPEIIEDFDLSLTMVAVLPFSFFIAYGAMSIPAGLLIERYTEKKIMISAFLVAFSGALLFGLFPVYLIAIVSLFLIGSGMAMLQVAINPLLREAGGEEHFAFNSQLGQLFFGLASFLSPLVYSYLVVNLESGVTEGILLSVLAAMVPSELPWISLYWIFALVSLLMVIIISISRFPEVERKEDEKVGVLETLELLKRPMVWFFFLGIFCYVGSEQGVANWISEFLSTYHGYDPQTTGASTVSWFWGMMTAGTVLGLLLLKVMDSRRVLISFTTGALVCLTLALFGSGSTALYAFPAIGFLIAVMWPVIFSLALNSVAESHGSFSGILVTGIVGGAVVPLIVGTLGDMMGLKFGMFFLYLTFGYILSIGFWAEPLVTNKTIEFSTQKRDKQEVG</sequence>
<dbReference type="GO" id="GO:0022857">
    <property type="term" value="F:transmembrane transporter activity"/>
    <property type="evidence" value="ECO:0007669"/>
    <property type="project" value="InterPro"/>
</dbReference>
<dbReference type="RefSeq" id="WP_142714566.1">
    <property type="nucleotide sequence ID" value="NZ_FXTH01000008.1"/>
</dbReference>
<reference evidence="8 9" key="1">
    <citation type="submission" date="2017-05" db="EMBL/GenBank/DDBJ databases">
        <authorList>
            <person name="Varghese N."/>
            <person name="Submissions S."/>
        </authorList>
    </citation>
    <scope>NUCLEOTIDE SEQUENCE [LARGE SCALE GENOMIC DNA]</scope>
    <source>
        <strain evidence="8 9">DSM 21194</strain>
    </source>
</reference>
<dbReference type="Pfam" id="PF07690">
    <property type="entry name" value="MFS_1"/>
    <property type="match status" value="1"/>
</dbReference>
<proteinExistence type="predicted"/>
<keyword evidence="5 6" id="KW-0472">Membrane</keyword>
<feature type="transmembrane region" description="Helical" evidence="6">
    <location>
        <begin position="77"/>
        <end position="104"/>
    </location>
</feature>
<feature type="transmembrane region" description="Helical" evidence="6">
    <location>
        <begin position="294"/>
        <end position="312"/>
    </location>
</feature>
<feature type="transmembrane region" description="Helical" evidence="6">
    <location>
        <begin position="269"/>
        <end position="287"/>
    </location>
</feature>
<evidence type="ECO:0000256" key="4">
    <source>
        <dbReference type="ARBA" id="ARBA00022989"/>
    </source>
</evidence>
<evidence type="ECO:0000256" key="6">
    <source>
        <dbReference type="SAM" id="Phobius"/>
    </source>
</evidence>
<dbReference type="InterPro" id="IPR020846">
    <property type="entry name" value="MFS_dom"/>
</dbReference>
<evidence type="ECO:0000256" key="2">
    <source>
        <dbReference type="ARBA" id="ARBA00022475"/>
    </source>
</evidence>
<dbReference type="AlphaFoldDB" id="A0A521D4X0"/>
<feature type="transmembrane region" description="Helical" evidence="6">
    <location>
        <begin position="378"/>
        <end position="399"/>
    </location>
</feature>
<organism evidence="8 9">
    <name type="scientific">Fodinibius sediminis</name>
    <dbReference type="NCBI Taxonomy" id="1214077"/>
    <lineage>
        <taxon>Bacteria</taxon>
        <taxon>Pseudomonadati</taxon>
        <taxon>Balneolota</taxon>
        <taxon>Balneolia</taxon>
        <taxon>Balneolales</taxon>
        <taxon>Balneolaceae</taxon>
        <taxon>Fodinibius</taxon>
    </lineage>
</organism>
<comment type="subcellular location">
    <subcellularLocation>
        <location evidence="1">Cell inner membrane</location>
        <topology evidence="1">Multi-pass membrane protein</topology>
    </subcellularLocation>
</comment>
<dbReference type="InterPro" id="IPR011701">
    <property type="entry name" value="MFS"/>
</dbReference>
<evidence type="ECO:0000256" key="3">
    <source>
        <dbReference type="ARBA" id="ARBA00022692"/>
    </source>
</evidence>
<evidence type="ECO:0000259" key="7">
    <source>
        <dbReference type="PROSITE" id="PS50850"/>
    </source>
</evidence>
<feature type="transmembrane region" description="Helical" evidence="6">
    <location>
        <begin position="353"/>
        <end position="372"/>
    </location>
</feature>
<dbReference type="InterPro" id="IPR036259">
    <property type="entry name" value="MFS_trans_sf"/>
</dbReference>
<feature type="transmembrane region" description="Helical" evidence="6">
    <location>
        <begin position="182"/>
        <end position="200"/>
    </location>
</feature>
<evidence type="ECO:0000256" key="1">
    <source>
        <dbReference type="ARBA" id="ARBA00004429"/>
    </source>
</evidence>
<keyword evidence="3 6" id="KW-0812">Transmembrane</keyword>
<feature type="transmembrane region" description="Helical" evidence="6">
    <location>
        <begin position="318"/>
        <end position="341"/>
    </location>
</feature>
<keyword evidence="2" id="KW-1003">Cell membrane</keyword>
<dbReference type="EMBL" id="FXTH01000008">
    <property type="protein sequence ID" value="SMO66724.1"/>
    <property type="molecule type" value="Genomic_DNA"/>
</dbReference>
<dbReference type="Gene3D" id="1.20.1250.20">
    <property type="entry name" value="MFS general substrate transporter like domains"/>
    <property type="match status" value="2"/>
</dbReference>
<accession>A0A521D4X0</accession>
<keyword evidence="4 6" id="KW-1133">Transmembrane helix</keyword>
<protein>
    <submittedName>
        <fullName evidence="8">Fucose permease</fullName>
    </submittedName>
</protein>
<feature type="transmembrane region" description="Helical" evidence="6">
    <location>
        <begin position="41"/>
        <end position="65"/>
    </location>
</feature>
<evidence type="ECO:0000256" key="5">
    <source>
        <dbReference type="ARBA" id="ARBA00023136"/>
    </source>
</evidence>